<dbReference type="InterPro" id="IPR051948">
    <property type="entry name" value="Hsp70_co-chaperone_J-domain"/>
</dbReference>
<dbReference type="AlphaFoldDB" id="F4QEJ5"/>
<accession>F4QEJ5</accession>
<feature type="transmembrane region" description="Helical" evidence="2">
    <location>
        <begin position="148"/>
        <end position="172"/>
    </location>
</feature>
<evidence type="ECO:0000313" key="4">
    <source>
        <dbReference type="EMBL" id="EGG14106.1"/>
    </source>
</evidence>
<reference evidence="5" key="1">
    <citation type="journal article" date="2011" name="Genome Res.">
        <title>Phylogeny-wide analysis of social amoeba genomes highlights ancient origins for complex intercellular communication.</title>
        <authorList>
            <person name="Heidel A.J."/>
            <person name="Lawal H.M."/>
            <person name="Felder M."/>
            <person name="Schilde C."/>
            <person name="Helps N.R."/>
            <person name="Tunggal B."/>
            <person name="Rivero F."/>
            <person name="John U."/>
            <person name="Schleicher M."/>
            <person name="Eichinger L."/>
            <person name="Platzer M."/>
            <person name="Noegel A.A."/>
            <person name="Schaap P."/>
            <person name="Gloeckner G."/>
        </authorList>
    </citation>
    <scope>NUCLEOTIDE SEQUENCE [LARGE SCALE GENOMIC DNA]</scope>
    <source>
        <strain evidence="5">SH3</strain>
    </source>
</reference>
<dbReference type="GO" id="GO:0036503">
    <property type="term" value="P:ERAD pathway"/>
    <property type="evidence" value="ECO:0007669"/>
    <property type="project" value="TreeGrafter"/>
</dbReference>
<dbReference type="PANTHER" id="PTHR44360">
    <property type="entry name" value="DNAJ HOMOLOG SUBFAMILY B MEMBER 9"/>
    <property type="match status" value="1"/>
</dbReference>
<dbReference type="GO" id="GO:0005783">
    <property type="term" value="C:endoplasmic reticulum"/>
    <property type="evidence" value="ECO:0007669"/>
    <property type="project" value="TreeGrafter"/>
</dbReference>
<evidence type="ECO:0000313" key="5">
    <source>
        <dbReference type="Proteomes" id="UP000007797"/>
    </source>
</evidence>
<proteinExistence type="predicted"/>
<dbReference type="SMART" id="SM00271">
    <property type="entry name" value="DnaJ"/>
    <property type="match status" value="1"/>
</dbReference>
<dbReference type="Proteomes" id="UP000007797">
    <property type="component" value="Unassembled WGS sequence"/>
</dbReference>
<dbReference type="PANTHER" id="PTHR44360:SF3">
    <property type="entry name" value="J DOMAIN-CONTAINING PROTEIN"/>
    <property type="match status" value="1"/>
</dbReference>
<dbReference type="GeneID" id="14865876"/>
<dbReference type="OMA" id="QFEYYQI"/>
<protein>
    <recommendedName>
        <fullName evidence="3">J domain-containing protein</fullName>
    </recommendedName>
</protein>
<feature type="domain" description="J" evidence="3">
    <location>
        <begin position="11"/>
        <end position="73"/>
    </location>
</feature>
<dbReference type="PRINTS" id="PR00625">
    <property type="entry name" value="JDOMAIN"/>
</dbReference>
<dbReference type="InterPro" id="IPR018253">
    <property type="entry name" value="DnaJ_domain_CS"/>
</dbReference>
<dbReference type="InterPro" id="IPR036869">
    <property type="entry name" value="J_dom_sf"/>
</dbReference>
<dbReference type="OrthoDB" id="10250354at2759"/>
<keyword evidence="2" id="KW-1133">Transmembrane helix</keyword>
<dbReference type="Gene3D" id="1.10.287.110">
    <property type="entry name" value="DnaJ domain"/>
    <property type="match status" value="1"/>
</dbReference>
<dbReference type="InterPro" id="IPR001623">
    <property type="entry name" value="DnaJ_domain"/>
</dbReference>
<dbReference type="GO" id="GO:0051087">
    <property type="term" value="F:protein-folding chaperone binding"/>
    <property type="evidence" value="ECO:0007669"/>
    <property type="project" value="TreeGrafter"/>
</dbReference>
<name>F4QEJ5_CACFS</name>
<organism evidence="4 5">
    <name type="scientific">Cavenderia fasciculata</name>
    <name type="common">Slime mold</name>
    <name type="synonym">Dictyostelium fasciculatum</name>
    <dbReference type="NCBI Taxonomy" id="261658"/>
    <lineage>
        <taxon>Eukaryota</taxon>
        <taxon>Amoebozoa</taxon>
        <taxon>Evosea</taxon>
        <taxon>Eumycetozoa</taxon>
        <taxon>Dictyostelia</taxon>
        <taxon>Acytosteliales</taxon>
        <taxon>Cavenderiaceae</taxon>
        <taxon>Cavenderia</taxon>
    </lineage>
</organism>
<dbReference type="CDD" id="cd06257">
    <property type="entry name" value="DnaJ"/>
    <property type="match status" value="1"/>
</dbReference>
<dbReference type="EMBL" id="GL883029">
    <property type="protein sequence ID" value="EGG14106.1"/>
    <property type="molecule type" value="Genomic_DNA"/>
</dbReference>
<evidence type="ECO:0000256" key="1">
    <source>
        <dbReference type="SAM" id="MobiDB-lite"/>
    </source>
</evidence>
<dbReference type="RefSeq" id="XP_004350814.1">
    <property type="nucleotide sequence ID" value="XM_004350763.1"/>
</dbReference>
<dbReference type="STRING" id="1054147.F4QEJ5"/>
<sequence length="407" mass="46563">MEPNKENKIPDLYEYLGISNEASDEEIKKAYKTLAKRYHPDKPTGSDEKFQELNAVYEILSDPQKKRTYDHFKRVGISMPNMANVNEMSEENRNVAINFFIGTNIGALYAFIAIAVSIIFNVPLTTSFFPSLAVFVSPFVLNGDSKSMAFAIGGLSGMIALPIYVVGFTAGVSKRLLEAPINYWKGIGSKSEDGGSSNDHHRTSSAMLILDENDFEFINNQKVEYEKIDEIERNWTFLASETASNTNNNKNTSNKNNNTTESAHEELFQKAIDNIKELVIVIEKHFNQQYPSFESDLILKKIQEIKHCIIDIEYLLAMDIDNDEMENLEKEKNTKLQFKYNKDRLFNSLDHCLSFIKNYKSTNNNNNNNSNNNIGDKNQIKLLLSLVKNTEISLEEYVFNSFEYYQI</sequence>
<gene>
    <name evidence="4" type="ORF">DFA_11870</name>
</gene>
<keyword evidence="2" id="KW-0812">Transmembrane</keyword>
<feature type="region of interest" description="Disordered" evidence="1">
    <location>
        <begin position="242"/>
        <end position="261"/>
    </location>
</feature>
<evidence type="ECO:0000256" key="2">
    <source>
        <dbReference type="SAM" id="Phobius"/>
    </source>
</evidence>
<dbReference type="GO" id="GO:0051787">
    <property type="term" value="F:misfolded protein binding"/>
    <property type="evidence" value="ECO:0007669"/>
    <property type="project" value="TreeGrafter"/>
</dbReference>
<evidence type="ECO:0000259" key="3">
    <source>
        <dbReference type="PROSITE" id="PS50076"/>
    </source>
</evidence>
<dbReference type="PROSITE" id="PS50076">
    <property type="entry name" value="DNAJ_2"/>
    <property type="match status" value="1"/>
</dbReference>
<dbReference type="Pfam" id="PF00226">
    <property type="entry name" value="DnaJ"/>
    <property type="match status" value="1"/>
</dbReference>
<keyword evidence="5" id="KW-1185">Reference proteome</keyword>
<keyword evidence="2" id="KW-0472">Membrane</keyword>
<dbReference type="KEGG" id="dfa:DFA_11870"/>
<dbReference type="PROSITE" id="PS00636">
    <property type="entry name" value="DNAJ_1"/>
    <property type="match status" value="1"/>
</dbReference>
<feature type="transmembrane region" description="Helical" evidence="2">
    <location>
        <begin position="95"/>
        <end position="120"/>
    </location>
</feature>
<dbReference type="SUPFAM" id="SSF46565">
    <property type="entry name" value="Chaperone J-domain"/>
    <property type="match status" value="1"/>
</dbReference>